<dbReference type="HAMAP" id="MF_00508">
    <property type="entry name" value="Ribosomal_uS10"/>
    <property type="match status" value="1"/>
</dbReference>
<dbReference type="InterPro" id="IPR001848">
    <property type="entry name" value="Ribosomal_uS10"/>
</dbReference>
<dbReference type="NCBIfam" id="NF001861">
    <property type="entry name" value="PRK00596.1"/>
    <property type="match status" value="1"/>
</dbReference>
<dbReference type="NCBIfam" id="TIGR01049">
    <property type="entry name" value="rpsJ_bact"/>
    <property type="match status" value="1"/>
</dbReference>
<dbReference type="SUPFAM" id="SSF54999">
    <property type="entry name" value="Ribosomal protein S10"/>
    <property type="match status" value="1"/>
</dbReference>
<comment type="subunit">
    <text evidence="4">Part of the 30S ribosomal subunit.</text>
</comment>
<evidence type="ECO:0000256" key="1">
    <source>
        <dbReference type="ARBA" id="ARBA00007102"/>
    </source>
</evidence>
<accession>A0A1F7VCQ0</accession>
<comment type="caution">
    <text evidence="6">The sequence shown here is derived from an EMBL/GenBank/DDBJ whole genome shotgun (WGS) entry which is preliminary data.</text>
</comment>
<dbReference type="AlphaFoldDB" id="A0A1F7VCQ0"/>
<keyword evidence="3 4" id="KW-0687">Ribonucleoprotein</keyword>
<dbReference type="GO" id="GO:0000049">
    <property type="term" value="F:tRNA binding"/>
    <property type="evidence" value="ECO:0007669"/>
    <property type="project" value="UniProtKB-UniRule"/>
</dbReference>
<dbReference type="InterPro" id="IPR018268">
    <property type="entry name" value="Ribosomal_uS10_CS"/>
</dbReference>
<comment type="similarity">
    <text evidence="1 4">Belongs to the universal ribosomal protein uS10 family.</text>
</comment>
<evidence type="ECO:0000259" key="5">
    <source>
        <dbReference type="SMART" id="SM01403"/>
    </source>
</evidence>
<dbReference type="PRINTS" id="PR00971">
    <property type="entry name" value="RIBOSOMALS10"/>
</dbReference>
<comment type="function">
    <text evidence="4">Involved in the binding of tRNA to the ribosomes.</text>
</comment>
<protein>
    <recommendedName>
        <fullName evidence="4">Small ribosomal subunit protein uS10</fullName>
    </recommendedName>
</protein>
<dbReference type="EMBL" id="MGES01000053">
    <property type="protein sequence ID" value="OGL88322.1"/>
    <property type="molecule type" value="Genomic_DNA"/>
</dbReference>
<evidence type="ECO:0000313" key="7">
    <source>
        <dbReference type="Proteomes" id="UP000176678"/>
    </source>
</evidence>
<dbReference type="GO" id="GO:1990904">
    <property type="term" value="C:ribonucleoprotein complex"/>
    <property type="evidence" value="ECO:0007669"/>
    <property type="project" value="UniProtKB-KW"/>
</dbReference>
<dbReference type="PROSITE" id="PS00361">
    <property type="entry name" value="RIBOSOMAL_S10"/>
    <property type="match status" value="1"/>
</dbReference>
<dbReference type="PANTHER" id="PTHR11700">
    <property type="entry name" value="30S RIBOSOMAL PROTEIN S10 FAMILY MEMBER"/>
    <property type="match status" value="1"/>
</dbReference>
<dbReference type="GO" id="GO:0003735">
    <property type="term" value="F:structural constituent of ribosome"/>
    <property type="evidence" value="ECO:0007669"/>
    <property type="project" value="InterPro"/>
</dbReference>
<dbReference type="Pfam" id="PF00338">
    <property type="entry name" value="Ribosomal_S10"/>
    <property type="match status" value="1"/>
</dbReference>
<dbReference type="FunFam" id="3.30.70.600:FF:000003">
    <property type="entry name" value="30S ribosomal protein S10"/>
    <property type="match status" value="1"/>
</dbReference>
<evidence type="ECO:0000256" key="2">
    <source>
        <dbReference type="ARBA" id="ARBA00022980"/>
    </source>
</evidence>
<dbReference type="GO" id="GO:0005840">
    <property type="term" value="C:ribosome"/>
    <property type="evidence" value="ECO:0007669"/>
    <property type="project" value="UniProtKB-KW"/>
</dbReference>
<organism evidence="6 7">
    <name type="scientific">Candidatus Uhrbacteria bacterium RIFCSPLOWO2_02_FULL_51_9</name>
    <dbReference type="NCBI Taxonomy" id="1802410"/>
    <lineage>
        <taxon>Bacteria</taxon>
        <taxon>Candidatus Uhriibacteriota</taxon>
    </lineage>
</organism>
<evidence type="ECO:0000313" key="6">
    <source>
        <dbReference type="EMBL" id="OGL88322.1"/>
    </source>
</evidence>
<evidence type="ECO:0000256" key="4">
    <source>
        <dbReference type="HAMAP-Rule" id="MF_00508"/>
    </source>
</evidence>
<dbReference type="STRING" id="1802410.A3H75_00705"/>
<name>A0A1F7VCQ0_9BACT</name>
<sequence length="118" mass="13370">MVSAAKTKKSDVKTDEGVQTRIRLKIRAFDNKIIDQATKTIVETAERNNATIVGPVPLPTEKKKYTVNRSTFVHKDAREQFEMRVHKRMVDIMNPSAKVIDAMMNLNLPSGVDVEIKM</sequence>
<dbReference type="GO" id="GO:0006412">
    <property type="term" value="P:translation"/>
    <property type="evidence" value="ECO:0007669"/>
    <property type="project" value="UniProtKB-UniRule"/>
</dbReference>
<evidence type="ECO:0000256" key="3">
    <source>
        <dbReference type="ARBA" id="ARBA00023274"/>
    </source>
</evidence>
<feature type="domain" description="Small ribosomal subunit protein uS10" evidence="5">
    <location>
        <begin position="23"/>
        <end position="117"/>
    </location>
</feature>
<dbReference type="Proteomes" id="UP000176678">
    <property type="component" value="Unassembled WGS sequence"/>
</dbReference>
<gene>
    <name evidence="4" type="primary">rpsJ</name>
    <name evidence="6" type="ORF">A3H75_00705</name>
</gene>
<reference evidence="6 7" key="1">
    <citation type="journal article" date="2016" name="Nat. Commun.">
        <title>Thousands of microbial genomes shed light on interconnected biogeochemical processes in an aquifer system.</title>
        <authorList>
            <person name="Anantharaman K."/>
            <person name="Brown C.T."/>
            <person name="Hug L.A."/>
            <person name="Sharon I."/>
            <person name="Castelle C.J."/>
            <person name="Probst A.J."/>
            <person name="Thomas B.C."/>
            <person name="Singh A."/>
            <person name="Wilkins M.J."/>
            <person name="Karaoz U."/>
            <person name="Brodie E.L."/>
            <person name="Williams K.H."/>
            <person name="Hubbard S.S."/>
            <person name="Banfield J.F."/>
        </authorList>
    </citation>
    <scope>NUCLEOTIDE SEQUENCE [LARGE SCALE GENOMIC DNA]</scope>
</reference>
<proteinExistence type="inferred from homology"/>
<keyword evidence="2 4" id="KW-0689">Ribosomal protein</keyword>
<dbReference type="InterPro" id="IPR027486">
    <property type="entry name" value="Ribosomal_uS10_dom"/>
</dbReference>
<dbReference type="Gene3D" id="3.30.70.600">
    <property type="entry name" value="Ribosomal protein S10 domain"/>
    <property type="match status" value="1"/>
</dbReference>
<dbReference type="InterPro" id="IPR036838">
    <property type="entry name" value="Ribosomal_uS10_dom_sf"/>
</dbReference>
<dbReference type="SMART" id="SM01403">
    <property type="entry name" value="Ribosomal_S10"/>
    <property type="match status" value="1"/>
</dbReference>